<sequence length="252" mass="28351">MLSPGDKPHRRPQCSTEVTTYTPYRPRVYRSIPPSALLLPRIGGTHKVRSRAALLSESRSHSVFCVRVARRLRMMHRGRRGTQLEGPQAPAPWFQCRDCSASPTLPLHPSPHRVRGCSTPRDRDHRDWISITCHLYFQESGSQAQHHRTSPRWAYAREAAQASCGLPQTLGHGVSQCYRRPQRGSYVSERIRFAAPRGPDCARPGLWLVASSSSSSSTQHDCSSPGWDSDCWSHPHTPYAYACACAQCEPRR</sequence>
<dbReference type="EMBL" id="ML122297">
    <property type="protein sequence ID" value="RPD55237.1"/>
    <property type="molecule type" value="Genomic_DNA"/>
</dbReference>
<dbReference type="AlphaFoldDB" id="A0A5C2RWV5"/>
<proteinExistence type="predicted"/>
<keyword evidence="2" id="KW-1185">Reference proteome</keyword>
<accession>A0A5C2RWV5</accession>
<gene>
    <name evidence="1" type="ORF">L227DRAFT_312024</name>
</gene>
<evidence type="ECO:0000313" key="1">
    <source>
        <dbReference type="EMBL" id="RPD55237.1"/>
    </source>
</evidence>
<protein>
    <submittedName>
        <fullName evidence="1">Uncharacterized protein</fullName>
    </submittedName>
</protein>
<dbReference type="Proteomes" id="UP000313359">
    <property type="component" value="Unassembled WGS sequence"/>
</dbReference>
<reference evidence="1" key="1">
    <citation type="journal article" date="2018" name="Genome Biol. Evol.">
        <title>Genomics and development of Lentinus tigrinus, a white-rot wood-decaying mushroom with dimorphic fruiting bodies.</title>
        <authorList>
            <person name="Wu B."/>
            <person name="Xu Z."/>
            <person name="Knudson A."/>
            <person name="Carlson A."/>
            <person name="Chen N."/>
            <person name="Kovaka S."/>
            <person name="LaButti K."/>
            <person name="Lipzen A."/>
            <person name="Pennachio C."/>
            <person name="Riley R."/>
            <person name="Schakwitz W."/>
            <person name="Umezawa K."/>
            <person name="Ohm R.A."/>
            <person name="Grigoriev I.V."/>
            <person name="Nagy L.G."/>
            <person name="Gibbons J."/>
            <person name="Hibbett D."/>
        </authorList>
    </citation>
    <scope>NUCLEOTIDE SEQUENCE [LARGE SCALE GENOMIC DNA]</scope>
    <source>
        <strain evidence="1">ALCF2SS1-6</strain>
    </source>
</reference>
<evidence type="ECO:0000313" key="2">
    <source>
        <dbReference type="Proteomes" id="UP000313359"/>
    </source>
</evidence>
<organism evidence="1 2">
    <name type="scientific">Lentinus tigrinus ALCF2SS1-6</name>
    <dbReference type="NCBI Taxonomy" id="1328759"/>
    <lineage>
        <taxon>Eukaryota</taxon>
        <taxon>Fungi</taxon>
        <taxon>Dikarya</taxon>
        <taxon>Basidiomycota</taxon>
        <taxon>Agaricomycotina</taxon>
        <taxon>Agaricomycetes</taxon>
        <taxon>Polyporales</taxon>
        <taxon>Polyporaceae</taxon>
        <taxon>Lentinus</taxon>
    </lineage>
</organism>
<name>A0A5C2RWV5_9APHY</name>